<name>A0A0C2IU46_THEKT</name>
<dbReference type="Pfam" id="PF08336">
    <property type="entry name" value="P4Ha_N"/>
    <property type="match status" value="1"/>
</dbReference>
<gene>
    <name evidence="2" type="ORF">RF11_15897</name>
</gene>
<sequence length="249" mass="29280">MTRIPVNSKMITSYDLILGFIIFDHFLLSNQEIYTANIKLCELFMLELNELQLYDSILSGKKNDEKFLNLILEISKQIPTELLTTKTVKDKDCFDEYSDINRFISNPINSLMLIKRFIQIWPNIQNYSILPRNSRLDDFIKQFEFGKDDLTGAYEALYRIQDFYQLEAQDMKTGMFSDEWKSIAEIWSSVPKFMGPDDMLEIGIIAYQQENYQSAIMWFESALDEINNIRSYSDESSLITVLDYLSWSE</sequence>
<feature type="domain" description="Prolyl 4-hydroxylase N-terminal" evidence="1">
    <location>
        <begin position="96"/>
        <end position="177"/>
    </location>
</feature>
<protein>
    <submittedName>
        <fullName evidence="2">Prolyl 4-hydroxylase subunit alpha-2</fullName>
    </submittedName>
</protein>
<comment type="caution">
    <text evidence="2">The sequence shown here is derived from an EMBL/GenBank/DDBJ whole genome shotgun (WGS) entry which is preliminary data.</text>
</comment>
<reference evidence="2 3" key="1">
    <citation type="journal article" date="2014" name="Genome Biol. Evol.">
        <title>The genome of the myxosporean Thelohanellus kitauei shows adaptations to nutrient acquisition within its fish host.</title>
        <authorList>
            <person name="Yang Y."/>
            <person name="Xiong J."/>
            <person name="Zhou Z."/>
            <person name="Huo F."/>
            <person name="Miao W."/>
            <person name="Ran C."/>
            <person name="Liu Y."/>
            <person name="Zhang J."/>
            <person name="Feng J."/>
            <person name="Wang M."/>
            <person name="Wang M."/>
            <person name="Wang L."/>
            <person name="Yao B."/>
        </authorList>
    </citation>
    <scope>NUCLEOTIDE SEQUENCE [LARGE SCALE GENOMIC DNA]</scope>
    <source>
        <strain evidence="2">Wuqing</strain>
    </source>
</reference>
<dbReference type="OrthoDB" id="420380at2759"/>
<dbReference type="Proteomes" id="UP000031668">
    <property type="component" value="Unassembled WGS sequence"/>
</dbReference>
<dbReference type="AlphaFoldDB" id="A0A0C2IU46"/>
<dbReference type="GO" id="GO:0004656">
    <property type="term" value="F:procollagen-proline 4-dioxygenase activity"/>
    <property type="evidence" value="ECO:0007669"/>
    <property type="project" value="InterPro"/>
</dbReference>
<accession>A0A0C2IU46</accession>
<dbReference type="InterPro" id="IPR011990">
    <property type="entry name" value="TPR-like_helical_dom_sf"/>
</dbReference>
<evidence type="ECO:0000313" key="2">
    <source>
        <dbReference type="EMBL" id="KII60357.1"/>
    </source>
</evidence>
<dbReference type="Gene3D" id="6.10.140.1460">
    <property type="match status" value="1"/>
</dbReference>
<dbReference type="Gene3D" id="1.25.40.10">
    <property type="entry name" value="Tetratricopeptide repeat domain"/>
    <property type="match status" value="1"/>
</dbReference>
<evidence type="ECO:0000259" key="1">
    <source>
        <dbReference type="Pfam" id="PF08336"/>
    </source>
</evidence>
<dbReference type="InterPro" id="IPR013547">
    <property type="entry name" value="P4H_N"/>
</dbReference>
<keyword evidence="3" id="KW-1185">Reference proteome</keyword>
<evidence type="ECO:0000313" key="3">
    <source>
        <dbReference type="Proteomes" id="UP000031668"/>
    </source>
</evidence>
<dbReference type="EMBL" id="JWZT01005673">
    <property type="protein sequence ID" value="KII60357.1"/>
    <property type="molecule type" value="Genomic_DNA"/>
</dbReference>
<proteinExistence type="predicted"/>
<dbReference type="GO" id="GO:0005783">
    <property type="term" value="C:endoplasmic reticulum"/>
    <property type="evidence" value="ECO:0007669"/>
    <property type="project" value="InterPro"/>
</dbReference>
<organism evidence="2 3">
    <name type="scientific">Thelohanellus kitauei</name>
    <name type="common">Myxosporean</name>
    <dbReference type="NCBI Taxonomy" id="669202"/>
    <lineage>
        <taxon>Eukaryota</taxon>
        <taxon>Metazoa</taxon>
        <taxon>Cnidaria</taxon>
        <taxon>Myxozoa</taxon>
        <taxon>Myxosporea</taxon>
        <taxon>Bivalvulida</taxon>
        <taxon>Platysporina</taxon>
        <taxon>Myxobolidae</taxon>
        <taxon>Thelohanellus</taxon>
    </lineage>
</organism>